<evidence type="ECO:0000313" key="2">
    <source>
        <dbReference type="Proteomes" id="UP001172386"/>
    </source>
</evidence>
<organism evidence="1 2">
    <name type="scientific">Neophaeococcomyces mojaviensis</name>
    <dbReference type="NCBI Taxonomy" id="3383035"/>
    <lineage>
        <taxon>Eukaryota</taxon>
        <taxon>Fungi</taxon>
        <taxon>Dikarya</taxon>
        <taxon>Ascomycota</taxon>
        <taxon>Pezizomycotina</taxon>
        <taxon>Eurotiomycetes</taxon>
        <taxon>Chaetothyriomycetidae</taxon>
        <taxon>Chaetothyriales</taxon>
        <taxon>Chaetothyriales incertae sedis</taxon>
        <taxon>Neophaeococcomyces</taxon>
    </lineage>
</organism>
<reference evidence="1" key="1">
    <citation type="submission" date="2022-10" db="EMBL/GenBank/DDBJ databases">
        <title>Culturing micro-colonial fungi from biological soil crusts in the Mojave desert and describing Neophaeococcomyces mojavensis, and introducing the new genera and species Taxawa tesnikishii.</title>
        <authorList>
            <person name="Kurbessoian T."/>
            <person name="Stajich J.E."/>
        </authorList>
    </citation>
    <scope>NUCLEOTIDE SEQUENCE</scope>
    <source>
        <strain evidence="1">JES_112</strain>
    </source>
</reference>
<proteinExistence type="predicted"/>
<keyword evidence="2" id="KW-1185">Reference proteome</keyword>
<sequence length="109" mass="12430">MAMAYEDYVAAEPLMGTRLNRKIFESSFAYISKDLKNVERDWAKVTKYGKRLGVLSHNFEPNYTNEYHEWTLEPGSADPNGDQKRMAELQDVVAQKGVFHRLTITASAA</sequence>
<evidence type="ECO:0000313" key="1">
    <source>
        <dbReference type="EMBL" id="KAJ9655024.1"/>
    </source>
</evidence>
<name>A0ACC3A454_9EURO</name>
<dbReference type="EMBL" id="JAPDRQ010000106">
    <property type="protein sequence ID" value="KAJ9655024.1"/>
    <property type="molecule type" value="Genomic_DNA"/>
</dbReference>
<comment type="caution">
    <text evidence="1">The sequence shown here is derived from an EMBL/GenBank/DDBJ whole genome shotgun (WGS) entry which is preliminary data.</text>
</comment>
<dbReference type="Proteomes" id="UP001172386">
    <property type="component" value="Unassembled WGS sequence"/>
</dbReference>
<accession>A0ACC3A454</accession>
<protein>
    <submittedName>
        <fullName evidence="1">Glycylpeptide N-tetradecanoyltransferase</fullName>
    </submittedName>
</protein>
<gene>
    <name evidence="1" type="primary">nmt1</name>
    <name evidence="1" type="ORF">H2198_006018</name>
</gene>